<dbReference type="Proteomes" id="UP000001194">
    <property type="component" value="Unassembled WGS sequence"/>
</dbReference>
<feature type="compositionally biased region" description="Low complexity" evidence="1">
    <location>
        <begin position="636"/>
        <end position="650"/>
    </location>
</feature>
<feature type="region of interest" description="Disordered" evidence="1">
    <location>
        <begin position="581"/>
        <end position="793"/>
    </location>
</feature>
<feature type="compositionally biased region" description="Basic residues" evidence="1">
    <location>
        <begin position="675"/>
        <end position="688"/>
    </location>
</feature>
<dbReference type="InterPro" id="IPR011011">
    <property type="entry name" value="Znf_FYVE_PHD"/>
</dbReference>
<accession>B0DM04</accession>
<dbReference type="Gene3D" id="3.30.40.10">
    <property type="entry name" value="Zinc/RING finger domain, C3HC4 (zinc finger)"/>
    <property type="match status" value="1"/>
</dbReference>
<dbReference type="AlphaFoldDB" id="B0DM04"/>
<dbReference type="EMBL" id="DS547118">
    <property type="protein sequence ID" value="EDR04386.1"/>
    <property type="molecule type" value="Genomic_DNA"/>
</dbReference>
<reference evidence="2 3" key="1">
    <citation type="journal article" date="2008" name="Nature">
        <title>The genome of Laccaria bicolor provides insights into mycorrhizal symbiosis.</title>
        <authorList>
            <person name="Martin F."/>
            <person name="Aerts A."/>
            <person name="Ahren D."/>
            <person name="Brun A."/>
            <person name="Danchin E.G.J."/>
            <person name="Duchaussoy F."/>
            <person name="Gibon J."/>
            <person name="Kohler A."/>
            <person name="Lindquist E."/>
            <person name="Pereda V."/>
            <person name="Salamov A."/>
            <person name="Shapiro H.J."/>
            <person name="Wuyts J."/>
            <person name="Blaudez D."/>
            <person name="Buee M."/>
            <person name="Brokstein P."/>
            <person name="Canbaeck B."/>
            <person name="Cohen D."/>
            <person name="Courty P.E."/>
            <person name="Coutinho P.M."/>
            <person name="Delaruelle C."/>
            <person name="Detter J.C."/>
            <person name="Deveau A."/>
            <person name="DiFazio S."/>
            <person name="Duplessis S."/>
            <person name="Fraissinet-Tachet L."/>
            <person name="Lucic E."/>
            <person name="Frey-Klett P."/>
            <person name="Fourrey C."/>
            <person name="Feussner I."/>
            <person name="Gay G."/>
            <person name="Grimwood J."/>
            <person name="Hoegger P.J."/>
            <person name="Jain P."/>
            <person name="Kilaru S."/>
            <person name="Labbe J."/>
            <person name="Lin Y.C."/>
            <person name="Legue V."/>
            <person name="Le Tacon F."/>
            <person name="Marmeisse R."/>
            <person name="Melayah D."/>
            <person name="Montanini B."/>
            <person name="Muratet M."/>
            <person name="Nehls U."/>
            <person name="Niculita-Hirzel H."/>
            <person name="Oudot-Le Secq M.P."/>
            <person name="Peter M."/>
            <person name="Quesneville H."/>
            <person name="Rajashekar B."/>
            <person name="Reich M."/>
            <person name="Rouhier N."/>
            <person name="Schmutz J."/>
            <person name="Yin T."/>
            <person name="Chalot M."/>
            <person name="Henrissat B."/>
            <person name="Kuees U."/>
            <person name="Lucas S."/>
            <person name="Van de Peer Y."/>
            <person name="Podila G.K."/>
            <person name="Polle A."/>
            <person name="Pukkila P.J."/>
            <person name="Richardson P.M."/>
            <person name="Rouze P."/>
            <person name="Sanders I.R."/>
            <person name="Stajich J.E."/>
            <person name="Tunlid A."/>
            <person name="Tuskan G."/>
            <person name="Grigoriev I.V."/>
        </authorList>
    </citation>
    <scope>NUCLEOTIDE SEQUENCE [LARGE SCALE GENOMIC DNA]</scope>
    <source>
        <strain evidence="3">S238N-H82 / ATCC MYA-4686</strain>
    </source>
</reference>
<organism evidence="3">
    <name type="scientific">Laccaria bicolor (strain S238N-H82 / ATCC MYA-4686)</name>
    <name type="common">Bicoloured deceiver</name>
    <name type="synonym">Laccaria laccata var. bicolor</name>
    <dbReference type="NCBI Taxonomy" id="486041"/>
    <lineage>
        <taxon>Eukaryota</taxon>
        <taxon>Fungi</taxon>
        <taxon>Dikarya</taxon>
        <taxon>Basidiomycota</taxon>
        <taxon>Agaricomycotina</taxon>
        <taxon>Agaricomycetes</taxon>
        <taxon>Agaricomycetidae</taxon>
        <taxon>Agaricales</taxon>
        <taxon>Agaricineae</taxon>
        <taxon>Hydnangiaceae</taxon>
        <taxon>Laccaria</taxon>
    </lineage>
</organism>
<feature type="compositionally biased region" description="Basic residues" evidence="1">
    <location>
        <begin position="603"/>
        <end position="618"/>
    </location>
</feature>
<feature type="compositionally biased region" description="Low complexity" evidence="1">
    <location>
        <begin position="658"/>
        <end position="668"/>
    </location>
</feature>
<dbReference type="HOGENOM" id="CLU_347818_0_0_1"/>
<feature type="region of interest" description="Disordered" evidence="1">
    <location>
        <begin position="307"/>
        <end position="338"/>
    </location>
</feature>
<gene>
    <name evidence="2" type="ORF">LACBIDRAFT_330644</name>
</gene>
<dbReference type="GeneID" id="6080613"/>
<dbReference type="OrthoDB" id="3056903at2759"/>
<feature type="compositionally biased region" description="Low complexity" evidence="1">
    <location>
        <begin position="593"/>
        <end position="602"/>
    </location>
</feature>
<dbReference type="InterPro" id="IPR013083">
    <property type="entry name" value="Znf_RING/FYVE/PHD"/>
</dbReference>
<protein>
    <submittedName>
        <fullName evidence="2">Predicted protein</fullName>
    </submittedName>
</protein>
<evidence type="ECO:0000256" key="1">
    <source>
        <dbReference type="SAM" id="MobiDB-lite"/>
    </source>
</evidence>
<proteinExistence type="predicted"/>
<name>B0DM04_LACBS</name>
<keyword evidence="3" id="KW-1185">Reference proteome</keyword>
<dbReference type="RefSeq" id="XP_001884905.1">
    <property type="nucleotide sequence ID" value="XM_001884870.1"/>
</dbReference>
<feature type="region of interest" description="Disordered" evidence="1">
    <location>
        <begin position="542"/>
        <end position="561"/>
    </location>
</feature>
<sequence>MRCSVDEFKAIYNALPENSAICPVFSHLLERYDLDEAEKTTSTFLHRQWDSLCTQLKKKKVIETVSGFESLFAWFAELVKLEEVHSSYHPVSAFETLFIEIHYCTGLSSTGGPHLTPHDFKQFQGDFALYFADWVSLDKEQVPATSCWRVKETVPLCLGAREDICYLLTSLLLLFTIEVGDEHPSETMPQEWDFPLTLLPHTQSAANSHGLVYDLMGLALTQSFYCSAFYLLCGGAVAQDLFFQVRTAALAKKFNLRFSTNNLDRLFSTTYHSDQFVELESNKRTWLLNPLRSQTLEYVSRDAPADITEESLSPEPKQGVISQPGSPTTPPSPLSSLPDSEFELNCQCGIIGNGNILYRHEHGVAIQCDQCHDWSHIACQLVLGSPVFCLFDLDILHYEWYLNLFIRAGRGTLARCEQFWYPVRLIQAVQHSWRVHWWRENQFLDKDEPAAGGFSVVNTKDIVDSLWNDQLARRAIRLGKWKHAWDIETSEDILADPSKIPYMIPAGIRAIPGIPEESNLAEGPAKLIKPFRRNFDGIQIPPEWFQESPGRNDPGMRRNGIPDAQIECRRLPTLDLGVINKQLPLSQPPPSSTTPTHLATPPRHQRPPRRTQRRRPSSFHHDPNTTPRPRHGNDAPTPRHQPQRRTTQVVVRRHSLLTPGTRRGTTTSTHDHDHHAHRRRHASPRQRRATPTNDTPTTTPPPRQRATTASTDAHVNGRRRYQQTTSDHRHVNGPPPRQQTTTTKPTDDDNANGRQRQQTTTPTDDDDNAANRRQRQRTTSTLPMDGHVNDDERVPLHHNLNLYNCSKKKLA</sequence>
<evidence type="ECO:0000313" key="2">
    <source>
        <dbReference type="EMBL" id="EDR04386.1"/>
    </source>
</evidence>
<dbReference type="KEGG" id="lbc:LACBIDRAFT_330644"/>
<dbReference type="InParanoid" id="B0DM04"/>
<dbReference type="SUPFAM" id="SSF57903">
    <property type="entry name" value="FYVE/PHD zinc finger"/>
    <property type="match status" value="1"/>
</dbReference>
<evidence type="ECO:0000313" key="3">
    <source>
        <dbReference type="Proteomes" id="UP000001194"/>
    </source>
</evidence>